<protein>
    <submittedName>
        <fullName evidence="7">TonB-dependent receptor</fullName>
    </submittedName>
</protein>
<evidence type="ECO:0000313" key="7">
    <source>
        <dbReference type="EMBL" id="MBW2942716.1"/>
    </source>
</evidence>
<keyword evidence="3" id="KW-0813">Transport</keyword>
<name>A0ABS6VYK4_9GAMM</name>
<organism evidence="7 8">
    <name type="scientific">Zhongshania aquimaris</name>
    <dbReference type="NCBI Taxonomy" id="2857107"/>
    <lineage>
        <taxon>Bacteria</taxon>
        <taxon>Pseudomonadati</taxon>
        <taxon>Pseudomonadota</taxon>
        <taxon>Gammaproteobacteria</taxon>
        <taxon>Cellvibrionales</taxon>
        <taxon>Spongiibacteraceae</taxon>
        <taxon>Zhongshania</taxon>
    </lineage>
</organism>
<dbReference type="PANTHER" id="PTHR32552">
    <property type="entry name" value="FERRICHROME IRON RECEPTOR-RELATED"/>
    <property type="match status" value="1"/>
</dbReference>
<dbReference type="InterPro" id="IPR039426">
    <property type="entry name" value="TonB-dep_rcpt-like"/>
</dbReference>
<keyword evidence="3" id="KW-0998">Cell outer membrane</keyword>
<keyword evidence="2 4" id="KW-0798">TonB box</keyword>
<keyword evidence="8" id="KW-1185">Reference proteome</keyword>
<evidence type="ECO:0000259" key="5">
    <source>
        <dbReference type="Pfam" id="PF00593"/>
    </source>
</evidence>
<dbReference type="EMBL" id="JAHWDQ010000007">
    <property type="protein sequence ID" value="MBW2942716.1"/>
    <property type="molecule type" value="Genomic_DNA"/>
</dbReference>
<keyword evidence="7" id="KW-0675">Receptor</keyword>
<reference evidence="7" key="1">
    <citation type="submission" date="2021-07" db="EMBL/GenBank/DDBJ databases">
        <title>Zhongshania sp. CAU 1632 isolated from seawater.</title>
        <authorList>
            <person name="Kim W."/>
        </authorList>
    </citation>
    <scope>NUCLEOTIDE SEQUENCE</scope>
    <source>
        <strain evidence="7">CAU 1632</strain>
    </source>
</reference>
<dbReference type="Proteomes" id="UP001166291">
    <property type="component" value="Unassembled WGS sequence"/>
</dbReference>
<keyword evidence="3 4" id="KW-0472">Membrane</keyword>
<dbReference type="InterPro" id="IPR000531">
    <property type="entry name" value="Beta-barrel_TonB"/>
</dbReference>
<feature type="domain" description="TonB-dependent receptor-like beta-barrel" evidence="5">
    <location>
        <begin position="316"/>
        <end position="784"/>
    </location>
</feature>
<comment type="subcellular location">
    <subcellularLocation>
        <location evidence="3">Cell outer membrane</location>
        <topology evidence="3">Multi-pass membrane protein</topology>
    </subcellularLocation>
</comment>
<accession>A0ABS6VYK4</accession>
<evidence type="ECO:0000256" key="3">
    <source>
        <dbReference type="PROSITE-ProRule" id="PRU01360"/>
    </source>
</evidence>
<proteinExistence type="inferred from homology"/>
<keyword evidence="3" id="KW-1134">Transmembrane beta strand</keyword>
<keyword evidence="1" id="KW-0406">Ion transport</keyword>
<sequence>MLKSMGGLYSSVCGIAAFGIVLFSTPAMSAEKKSKVLLEEVIVTAQRREQNAQDVATSMSVFSQQQIADANISSTTDLASITPSMSVNTMFGPDNAAFNIRGFSKELRTTATVGVYFAEVVAPRGQILQTSGDGAGPGTLFDLQNIQVLKGPQGTLFGRNTTGGSVLLMPQRPTDLYEGYVELSAGNYNMYGGQFVVNTPITDNIRMRFGIDKKNRDGYLKNLSGIGGSDFGDANHFAARLSLVVDITDTLESYTVLNYSESDSKGYTSKLFACNANPAEAPFSIFRPQACERQLQRQEAAGDGFYDVISTVEDPGTEIEDYRIINHFTWMATDNITIKNIVSYSHLESFNNQDLFGTQFTEVQSSIIDLGVPIGLIDSRREFLHGYSIVHPDFPVTSQESITVELQAIGLSLDQKLQWQTGLYYEKSSPDGPSGNITASSLNCELKSLATGDPSQFNCFDLAAGLIGTVLVQAFETEYTNKAVYAQATYDILENLSVTVGARYTMDKTEGAANKEKYGFTANLLTRSENFSQIAIQESNAPTGVFELQYRPVDGVMTYAKYVRGYRQGGINLATDPGVDVYGEETVDNYEIGAKTEFYWPVPTRFNISVYDNDLRDMQLQSGFVSQTSGSTTAIFNAGRASIRGVEFDGYMQLFERLSTSFSYSYIDSELVEQNLESNQQRVSSAAGPVGGLTFTPIAVQGDTLPYTPDHSYTISLDYLMIKSEGWGDVDVGATYASTGKQRATASSFSPFSELDKFSVLNLNLNWTNVFATPLSLSLFATNITDEEYVTFVAGTYNALGIDSRSAGQPKMYGMRLKYNFGESAN</sequence>
<dbReference type="Pfam" id="PF00593">
    <property type="entry name" value="TonB_dep_Rec_b-barrel"/>
    <property type="match status" value="1"/>
</dbReference>
<dbReference type="PANTHER" id="PTHR32552:SF81">
    <property type="entry name" value="TONB-DEPENDENT OUTER MEMBRANE RECEPTOR"/>
    <property type="match status" value="1"/>
</dbReference>
<feature type="domain" description="TonB-dependent receptor plug" evidence="6">
    <location>
        <begin position="52"/>
        <end position="164"/>
    </location>
</feature>
<dbReference type="PROSITE" id="PS52016">
    <property type="entry name" value="TONB_DEPENDENT_REC_3"/>
    <property type="match status" value="1"/>
</dbReference>
<evidence type="ECO:0000256" key="4">
    <source>
        <dbReference type="RuleBase" id="RU003357"/>
    </source>
</evidence>
<comment type="similarity">
    <text evidence="3 4">Belongs to the TonB-dependent receptor family.</text>
</comment>
<evidence type="ECO:0000256" key="1">
    <source>
        <dbReference type="ARBA" id="ARBA00023065"/>
    </source>
</evidence>
<evidence type="ECO:0000256" key="2">
    <source>
        <dbReference type="ARBA" id="ARBA00023077"/>
    </source>
</evidence>
<gene>
    <name evidence="7" type="ORF">KXJ70_18095</name>
</gene>
<evidence type="ECO:0000259" key="6">
    <source>
        <dbReference type="Pfam" id="PF07715"/>
    </source>
</evidence>
<dbReference type="RefSeq" id="WP_219044962.1">
    <property type="nucleotide sequence ID" value="NZ_JAHWDQ010000007.1"/>
</dbReference>
<dbReference type="InterPro" id="IPR012910">
    <property type="entry name" value="Plug_dom"/>
</dbReference>
<keyword evidence="3" id="KW-0812">Transmembrane</keyword>
<comment type="caution">
    <text evidence="7">The sequence shown here is derived from an EMBL/GenBank/DDBJ whole genome shotgun (WGS) entry which is preliminary data.</text>
</comment>
<dbReference type="Pfam" id="PF07715">
    <property type="entry name" value="Plug"/>
    <property type="match status" value="1"/>
</dbReference>
<evidence type="ECO:0000313" key="8">
    <source>
        <dbReference type="Proteomes" id="UP001166291"/>
    </source>
</evidence>